<dbReference type="AlphaFoldDB" id="A0A238XNU5"/>
<organism evidence="2 3">
    <name type="scientific">Lutibacter agarilyticus</name>
    <dbReference type="NCBI Taxonomy" id="1109740"/>
    <lineage>
        <taxon>Bacteria</taxon>
        <taxon>Pseudomonadati</taxon>
        <taxon>Bacteroidota</taxon>
        <taxon>Flavobacteriia</taxon>
        <taxon>Flavobacteriales</taxon>
        <taxon>Flavobacteriaceae</taxon>
        <taxon>Lutibacter</taxon>
    </lineage>
</organism>
<feature type="domain" description="Thoeris protein ThsB TIR-like" evidence="1">
    <location>
        <begin position="11"/>
        <end position="114"/>
    </location>
</feature>
<keyword evidence="3" id="KW-1185">Reference proteome</keyword>
<dbReference type="Gene3D" id="3.40.50.11200">
    <property type="match status" value="1"/>
</dbReference>
<dbReference type="InterPro" id="IPR015032">
    <property type="entry name" value="ThsB__TIR-like_domain"/>
</dbReference>
<sequence>MAWTGIKRRVFISHFRGDRKEVDDFINHFANNLGIFTPYVLGANDNDEFIDSTDTDYVMKRIREKYLSDSTVTIVLMGSCTHSRRYVDWEIKSSLRQGEYIPNGLIGIVLPSQNNSAYLPSRFERNWKSGHNECYARYWSYPTSGNQLGEWIDDAFNSRTSRKHLIDNPQEMMKYNSSCKTHNTTH</sequence>
<dbReference type="Pfam" id="PF08937">
    <property type="entry name" value="ThsB_TIR"/>
    <property type="match status" value="1"/>
</dbReference>
<evidence type="ECO:0000313" key="3">
    <source>
        <dbReference type="Proteomes" id="UP000198384"/>
    </source>
</evidence>
<name>A0A238XNU5_9FLAO</name>
<dbReference type="OrthoDB" id="9798540at2"/>
<accession>A0A238XNU5</accession>
<reference evidence="2 3" key="1">
    <citation type="submission" date="2017-06" db="EMBL/GenBank/DDBJ databases">
        <authorList>
            <person name="Kim H.J."/>
            <person name="Triplett B.A."/>
        </authorList>
    </citation>
    <scope>NUCLEOTIDE SEQUENCE [LARGE SCALE GENOMIC DNA]</scope>
    <source>
        <strain evidence="2 3">DSM 29150</strain>
    </source>
</reference>
<evidence type="ECO:0000313" key="2">
    <source>
        <dbReference type="EMBL" id="SNR60617.1"/>
    </source>
</evidence>
<protein>
    <submittedName>
        <fullName evidence="2">MTH538 TIR-like domain</fullName>
    </submittedName>
</protein>
<proteinExistence type="predicted"/>
<dbReference type="Proteomes" id="UP000198384">
    <property type="component" value="Unassembled WGS sequence"/>
</dbReference>
<dbReference type="RefSeq" id="WP_089381962.1">
    <property type="nucleotide sequence ID" value="NZ_FZNT01000006.1"/>
</dbReference>
<gene>
    <name evidence="2" type="ORF">SAMN06265371_106207</name>
</gene>
<evidence type="ECO:0000259" key="1">
    <source>
        <dbReference type="Pfam" id="PF08937"/>
    </source>
</evidence>
<dbReference type="EMBL" id="FZNT01000006">
    <property type="protein sequence ID" value="SNR60617.1"/>
    <property type="molecule type" value="Genomic_DNA"/>
</dbReference>